<dbReference type="AlphaFoldDB" id="A0A0C1EDT7"/>
<evidence type="ECO:0000256" key="4">
    <source>
        <dbReference type="ARBA" id="ARBA00022801"/>
    </source>
</evidence>
<dbReference type="NCBIfam" id="TIGR01280">
    <property type="entry name" value="xseB"/>
    <property type="match status" value="1"/>
</dbReference>
<organism evidence="9 10">
    <name type="scientific">Parachlamydia acanthamoebae</name>
    <dbReference type="NCBI Taxonomy" id="83552"/>
    <lineage>
        <taxon>Bacteria</taxon>
        <taxon>Pseudomonadati</taxon>
        <taxon>Chlamydiota</taxon>
        <taxon>Chlamydiia</taxon>
        <taxon>Parachlamydiales</taxon>
        <taxon>Parachlamydiaceae</taxon>
        <taxon>Parachlamydia</taxon>
    </lineage>
</organism>
<keyword evidence="4 6" id="KW-0378">Hydrolase</keyword>
<dbReference type="InterPro" id="IPR037004">
    <property type="entry name" value="Exonuc_VII_ssu_sf"/>
</dbReference>
<dbReference type="PANTHER" id="PTHR34137">
    <property type="entry name" value="EXODEOXYRIBONUCLEASE 7 SMALL SUBUNIT"/>
    <property type="match status" value="1"/>
</dbReference>
<name>A0A0C1EDT7_9BACT</name>
<evidence type="ECO:0000313" key="9">
    <source>
        <dbReference type="EMBL" id="KIA78258.1"/>
    </source>
</evidence>
<reference evidence="9 10" key="1">
    <citation type="journal article" date="2014" name="Mol. Biol. Evol.">
        <title>Massive expansion of Ubiquitination-related gene families within the Chlamydiae.</title>
        <authorList>
            <person name="Domman D."/>
            <person name="Collingro A."/>
            <person name="Lagkouvardos I."/>
            <person name="Gehre L."/>
            <person name="Weinmaier T."/>
            <person name="Rattei T."/>
            <person name="Subtil A."/>
            <person name="Horn M."/>
        </authorList>
    </citation>
    <scope>NUCLEOTIDE SEQUENCE [LARGE SCALE GENOMIC DNA]</scope>
    <source>
        <strain evidence="9 10">OEW1</strain>
    </source>
</reference>
<dbReference type="GO" id="GO:0008855">
    <property type="term" value="F:exodeoxyribonuclease VII activity"/>
    <property type="evidence" value="ECO:0007669"/>
    <property type="project" value="UniProtKB-UniRule"/>
</dbReference>
<evidence type="ECO:0000256" key="7">
    <source>
        <dbReference type="SAM" id="Coils"/>
    </source>
</evidence>
<evidence type="ECO:0000313" key="10">
    <source>
        <dbReference type="Proteomes" id="UP000031307"/>
    </source>
</evidence>
<feature type="coiled-coil region" evidence="7">
    <location>
        <begin position="44"/>
        <end position="71"/>
    </location>
</feature>
<dbReference type="EMBL" id="JSAM01000028">
    <property type="protein sequence ID" value="KIA78258.1"/>
    <property type="molecule type" value="Genomic_DNA"/>
</dbReference>
<dbReference type="GO" id="GO:0005829">
    <property type="term" value="C:cytosol"/>
    <property type="evidence" value="ECO:0007669"/>
    <property type="project" value="TreeGrafter"/>
</dbReference>
<feature type="compositionally biased region" description="Polar residues" evidence="8">
    <location>
        <begin position="79"/>
        <end position="104"/>
    </location>
</feature>
<gene>
    <name evidence="6 9" type="primary">xseB</name>
    <name evidence="9" type="ORF">DB43_EI00030</name>
</gene>
<dbReference type="PATRIC" id="fig|83552.4.peg.487"/>
<accession>A0A0C1EDT7</accession>
<dbReference type="NCBIfam" id="NF002140">
    <property type="entry name" value="PRK00977.1-4"/>
    <property type="match status" value="1"/>
</dbReference>
<comment type="catalytic activity">
    <reaction evidence="6">
        <text>Exonucleolytic cleavage in either 5'- to 3'- or 3'- to 5'-direction to yield nucleoside 5'-phosphates.</text>
        <dbReference type="EC" id="3.1.11.6"/>
    </reaction>
</comment>
<keyword evidence="3 6" id="KW-0540">Nuclease</keyword>
<comment type="subcellular location">
    <subcellularLocation>
        <location evidence="6">Cytoplasm</location>
    </subcellularLocation>
</comment>
<dbReference type="Proteomes" id="UP000031307">
    <property type="component" value="Unassembled WGS sequence"/>
</dbReference>
<sequence>MTVEKETNSNKQEKNFEAAFARLEEILEKMNSGAVSLDESLLLYEEADRLIASCTQRLNDAERRIEVLIKNRQGDLSLDPNQNPKVQNFSDSGNGNSTTKLMSP</sequence>
<evidence type="ECO:0000256" key="3">
    <source>
        <dbReference type="ARBA" id="ARBA00022722"/>
    </source>
</evidence>
<evidence type="ECO:0000256" key="5">
    <source>
        <dbReference type="ARBA" id="ARBA00022839"/>
    </source>
</evidence>
<evidence type="ECO:0000256" key="1">
    <source>
        <dbReference type="ARBA" id="ARBA00009998"/>
    </source>
</evidence>
<comment type="function">
    <text evidence="6">Bidirectionally degrades single-stranded DNA into large acid-insoluble oligonucleotides, which are then degraded further into small acid-soluble oligonucleotides.</text>
</comment>
<proteinExistence type="inferred from homology"/>
<comment type="subunit">
    <text evidence="6">Heterooligomer composed of large and small subunits.</text>
</comment>
<evidence type="ECO:0000256" key="2">
    <source>
        <dbReference type="ARBA" id="ARBA00022490"/>
    </source>
</evidence>
<evidence type="ECO:0000256" key="6">
    <source>
        <dbReference type="HAMAP-Rule" id="MF_00337"/>
    </source>
</evidence>
<protein>
    <recommendedName>
        <fullName evidence="6">Exodeoxyribonuclease 7 small subunit</fullName>
        <ecNumber evidence="6">3.1.11.6</ecNumber>
    </recommendedName>
    <alternativeName>
        <fullName evidence="6">Exodeoxyribonuclease VII small subunit</fullName>
        <shortName evidence="6">Exonuclease VII small subunit</shortName>
    </alternativeName>
</protein>
<dbReference type="EC" id="3.1.11.6" evidence="6"/>
<comment type="caution">
    <text evidence="9">The sequence shown here is derived from an EMBL/GenBank/DDBJ whole genome shotgun (WGS) entry which is preliminary data.</text>
</comment>
<comment type="similarity">
    <text evidence="1 6">Belongs to the XseB family.</text>
</comment>
<dbReference type="GO" id="GO:0009318">
    <property type="term" value="C:exodeoxyribonuclease VII complex"/>
    <property type="evidence" value="ECO:0007669"/>
    <property type="project" value="UniProtKB-UniRule"/>
</dbReference>
<keyword evidence="5 6" id="KW-0269">Exonuclease</keyword>
<dbReference type="GO" id="GO:0006308">
    <property type="term" value="P:DNA catabolic process"/>
    <property type="evidence" value="ECO:0007669"/>
    <property type="project" value="UniProtKB-UniRule"/>
</dbReference>
<keyword evidence="2 6" id="KW-0963">Cytoplasm</keyword>
<dbReference type="SUPFAM" id="SSF116842">
    <property type="entry name" value="XseB-like"/>
    <property type="match status" value="1"/>
</dbReference>
<dbReference type="PANTHER" id="PTHR34137:SF1">
    <property type="entry name" value="EXODEOXYRIBONUCLEASE 7 SMALL SUBUNIT"/>
    <property type="match status" value="1"/>
</dbReference>
<dbReference type="InterPro" id="IPR003761">
    <property type="entry name" value="Exonuc_VII_S"/>
</dbReference>
<dbReference type="Gene3D" id="1.10.287.1040">
    <property type="entry name" value="Exonuclease VII, small subunit"/>
    <property type="match status" value="1"/>
</dbReference>
<dbReference type="HAMAP" id="MF_00337">
    <property type="entry name" value="Exonuc_7_S"/>
    <property type="match status" value="1"/>
</dbReference>
<feature type="region of interest" description="Disordered" evidence="8">
    <location>
        <begin position="75"/>
        <end position="104"/>
    </location>
</feature>
<dbReference type="Pfam" id="PF02609">
    <property type="entry name" value="Exonuc_VII_S"/>
    <property type="match status" value="1"/>
</dbReference>
<evidence type="ECO:0000256" key="8">
    <source>
        <dbReference type="SAM" id="MobiDB-lite"/>
    </source>
</evidence>
<keyword evidence="7" id="KW-0175">Coiled coil</keyword>